<dbReference type="AlphaFoldDB" id="A0A5D3YND2"/>
<proteinExistence type="predicted"/>
<dbReference type="Pfam" id="PF03703">
    <property type="entry name" value="bPH_2"/>
    <property type="match status" value="1"/>
</dbReference>
<dbReference type="EMBL" id="VNHY01000001">
    <property type="protein sequence ID" value="TYP94848.1"/>
    <property type="molecule type" value="Genomic_DNA"/>
</dbReference>
<feature type="domain" description="YdbS-like PH" evidence="3">
    <location>
        <begin position="65"/>
        <end position="109"/>
    </location>
</feature>
<reference evidence="4 5" key="1">
    <citation type="submission" date="2019-07" db="EMBL/GenBank/DDBJ databases">
        <title>Genomic Encyclopedia of Archaeal and Bacterial Type Strains, Phase II (KMG-II): from individual species to whole genera.</title>
        <authorList>
            <person name="Goeker M."/>
        </authorList>
    </citation>
    <scope>NUCLEOTIDE SEQUENCE [LARGE SCALE GENOMIC DNA]</scope>
    <source>
        <strain evidence="4 5">DSM 21935</strain>
    </source>
</reference>
<evidence type="ECO:0000256" key="1">
    <source>
        <dbReference type="SAM" id="MobiDB-lite"/>
    </source>
</evidence>
<keyword evidence="2" id="KW-1133">Transmembrane helix</keyword>
<feature type="region of interest" description="Disordered" evidence="1">
    <location>
        <begin position="126"/>
        <end position="150"/>
    </location>
</feature>
<name>A0A5D3YND2_9BACT</name>
<dbReference type="OrthoDB" id="1524298at2"/>
<accession>A0A5D3YND2</accession>
<feature type="compositionally biased region" description="Basic and acidic residues" evidence="1">
    <location>
        <begin position="126"/>
        <end position="142"/>
    </location>
</feature>
<sequence length="175" mass="20322">MSKQFNDSTITLEPSWKNHIVGYLLSILCIPLLGIGFIGLYWVYIKQHTYSYTFSDTQLTSQGKKYERHIDLVNIKKIRVDQTFIQRKMGVGDIILQTSASSVTLQGLEGPEKIKQLLEKAIFAEQQRHKEKEESKPKEPEHNPGSMEKMNYLTGLWQQGLVSDEDYKEEKKHFE</sequence>
<feature type="transmembrane region" description="Helical" evidence="2">
    <location>
        <begin position="20"/>
        <end position="44"/>
    </location>
</feature>
<evidence type="ECO:0000256" key="2">
    <source>
        <dbReference type="SAM" id="Phobius"/>
    </source>
</evidence>
<protein>
    <submittedName>
        <fullName evidence="4">PH domain-containing protein</fullName>
    </submittedName>
</protein>
<keyword evidence="5" id="KW-1185">Reference proteome</keyword>
<evidence type="ECO:0000313" key="4">
    <source>
        <dbReference type="EMBL" id="TYP94848.1"/>
    </source>
</evidence>
<dbReference type="InterPro" id="IPR005182">
    <property type="entry name" value="YdbS-like_PH"/>
</dbReference>
<keyword evidence="2" id="KW-0812">Transmembrane</keyword>
<dbReference type="Proteomes" id="UP000324595">
    <property type="component" value="Unassembled WGS sequence"/>
</dbReference>
<gene>
    <name evidence="4" type="ORF">LX73_0137</name>
</gene>
<organism evidence="4 5">
    <name type="scientific">Fodinibius salinus</name>
    <dbReference type="NCBI Taxonomy" id="860790"/>
    <lineage>
        <taxon>Bacteria</taxon>
        <taxon>Pseudomonadati</taxon>
        <taxon>Balneolota</taxon>
        <taxon>Balneolia</taxon>
        <taxon>Balneolales</taxon>
        <taxon>Balneolaceae</taxon>
        <taxon>Fodinibius</taxon>
    </lineage>
</organism>
<comment type="caution">
    <text evidence="4">The sequence shown here is derived from an EMBL/GenBank/DDBJ whole genome shotgun (WGS) entry which is preliminary data.</text>
</comment>
<dbReference type="RefSeq" id="WP_148897544.1">
    <property type="nucleotide sequence ID" value="NZ_VNHY01000001.1"/>
</dbReference>
<evidence type="ECO:0000259" key="3">
    <source>
        <dbReference type="Pfam" id="PF03703"/>
    </source>
</evidence>
<evidence type="ECO:0000313" key="5">
    <source>
        <dbReference type="Proteomes" id="UP000324595"/>
    </source>
</evidence>
<keyword evidence="2" id="KW-0472">Membrane</keyword>